<dbReference type="AlphaFoldDB" id="A0A6F8T3J3"/>
<accession>A0A6F8T3J3</accession>
<reference evidence="1" key="1">
    <citation type="journal article" date="2020" name="Microbiol. Resour. Announc.">
        <title>Complete Genome Sequence of Novel Psychrotolerant Legionella Strain TUM19329, Isolated from Antarctic Lake Sediment.</title>
        <authorList>
            <person name="Shimada S."/>
            <person name="Nakai R."/>
            <person name="Aoki K."/>
            <person name="Shimoeda N."/>
            <person name="Ohno G."/>
            <person name="Miyazaki Y."/>
            <person name="Kudoh S."/>
            <person name="Imura S."/>
            <person name="Watanabe K."/>
            <person name="Ishii Y."/>
            <person name="Tateda K."/>
        </authorList>
    </citation>
    <scope>NUCLEOTIDE SEQUENCE [LARGE SCALE GENOMIC DNA]</scope>
    <source>
        <strain evidence="1">TUM19329</strain>
    </source>
</reference>
<keyword evidence="2" id="KW-1185">Reference proteome</keyword>
<sequence>MLIPLGVTHSAQFFKSDLAAKYSPYPVLLTKRLCADDLINVYSQRADDTDKKNLAKEMVNIEALCIRLQERPRISGLYGPERQ</sequence>
<dbReference type="Proteomes" id="UP000502894">
    <property type="component" value="Chromosome"/>
</dbReference>
<gene>
    <name evidence="1" type="ORF">TUM19329_10980</name>
</gene>
<proteinExistence type="predicted"/>
<evidence type="ECO:0000313" key="1">
    <source>
        <dbReference type="EMBL" id="BCA94737.1"/>
    </source>
</evidence>
<name>A0A6F8T3J3_9GAMM</name>
<dbReference type="EMBL" id="AP022839">
    <property type="protein sequence ID" value="BCA94737.1"/>
    <property type="molecule type" value="Genomic_DNA"/>
</dbReference>
<evidence type="ECO:0000313" key="2">
    <source>
        <dbReference type="Proteomes" id="UP000502894"/>
    </source>
</evidence>
<protein>
    <submittedName>
        <fullName evidence="1">Uncharacterized protein</fullName>
    </submittedName>
</protein>
<dbReference type="KEGG" id="lant:TUM19329_10980"/>
<organism evidence="1 2">
    <name type="scientific">Legionella antarctica</name>
    <dbReference type="NCBI Taxonomy" id="2708020"/>
    <lineage>
        <taxon>Bacteria</taxon>
        <taxon>Pseudomonadati</taxon>
        <taxon>Pseudomonadota</taxon>
        <taxon>Gammaproteobacteria</taxon>
        <taxon>Legionellales</taxon>
        <taxon>Legionellaceae</taxon>
        <taxon>Legionella</taxon>
    </lineage>
</organism>